<dbReference type="AlphaFoldDB" id="A0A0P0W2K0"/>
<dbReference type="Proteomes" id="UP000059680">
    <property type="component" value="Chromosome 3"/>
</dbReference>
<protein>
    <submittedName>
        <fullName evidence="2">Os03g0695200 protein</fullName>
    </submittedName>
</protein>
<gene>
    <name evidence="2" type="ordered locus">Os03g0695200</name>
    <name evidence="2" type="ORF">OSNPB_030695200</name>
</gene>
<reference evidence="3" key="1">
    <citation type="journal article" date="2005" name="Nature">
        <title>The map-based sequence of the rice genome.</title>
        <authorList>
            <consortium name="International rice genome sequencing project (IRGSP)"/>
            <person name="Matsumoto T."/>
            <person name="Wu J."/>
            <person name="Kanamori H."/>
            <person name="Katayose Y."/>
            <person name="Fujisawa M."/>
            <person name="Namiki N."/>
            <person name="Mizuno H."/>
            <person name="Yamamoto K."/>
            <person name="Antonio B.A."/>
            <person name="Baba T."/>
            <person name="Sakata K."/>
            <person name="Nagamura Y."/>
            <person name="Aoki H."/>
            <person name="Arikawa K."/>
            <person name="Arita K."/>
            <person name="Bito T."/>
            <person name="Chiden Y."/>
            <person name="Fujitsuka N."/>
            <person name="Fukunaka R."/>
            <person name="Hamada M."/>
            <person name="Harada C."/>
            <person name="Hayashi A."/>
            <person name="Hijishita S."/>
            <person name="Honda M."/>
            <person name="Hosokawa S."/>
            <person name="Ichikawa Y."/>
            <person name="Idonuma A."/>
            <person name="Iijima M."/>
            <person name="Ikeda M."/>
            <person name="Ikeno M."/>
            <person name="Ito K."/>
            <person name="Ito S."/>
            <person name="Ito T."/>
            <person name="Ito Y."/>
            <person name="Ito Y."/>
            <person name="Iwabuchi A."/>
            <person name="Kamiya K."/>
            <person name="Karasawa W."/>
            <person name="Kurita K."/>
            <person name="Katagiri S."/>
            <person name="Kikuta A."/>
            <person name="Kobayashi H."/>
            <person name="Kobayashi N."/>
            <person name="Machita K."/>
            <person name="Maehara T."/>
            <person name="Masukawa M."/>
            <person name="Mizubayashi T."/>
            <person name="Mukai Y."/>
            <person name="Nagasaki H."/>
            <person name="Nagata Y."/>
            <person name="Naito S."/>
            <person name="Nakashima M."/>
            <person name="Nakama Y."/>
            <person name="Nakamichi Y."/>
            <person name="Nakamura M."/>
            <person name="Meguro A."/>
            <person name="Negishi M."/>
            <person name="Ohta I."/>
            <person name="Ohta T."/>
            <person name="Okamoto M."/>
            <person name="Ono N."/>
            <person name="Saji S."/>
            <person name="Sakaguchi M."/>
            <person name="Sakai K."/>
            <person name="Shibata M."/>
            <person name="Shimokawa T."/>
            <person name="Song J."/>
            <person name="Takazaki Y."/>
            <person name="Terasawa K."/>
            <person name="Tsugane M."/>
            <person name="Tsuji K."/>
            <person name="Ueda S."/>
            <person name="Waki K."/>
            <person name="Yamagata H."/>
            <person name="Yamamoto M."/>
            <person name="Yamamoto S."/>
            <person name="Yamane H."/>
            <person name="Yoshiki S."/>
            <person name="Yoshihara R."/>
            <person name="Yukawa K."/>
            <person name="Zhong H."/>
            <person name="Yano M."/>
            <person name="Yuan Q."/>
            <person name="Ouyang S."/>
            <person name="Liu J."/>
            <person name="Jones K.M."/>
            <person name="Gansberger K."/>
            <person name="Moffat K."/>
            <person name="Hill J."/>
            <person name="Bera J."/>
            <person name="Fadrosh D."/>
            <person name="Jin S."/>
            <person name="Johri S."/>
            <person name="Kim M."/>
            <person name="Overton L."/>
            <person name="Reardon M."/>
            <person name="Tsitrin T."/>
            <person name="Vuong H."/>
            <person name="Weaver B."/>
            <person name="Ciecko A."/>
            <person name="Tallon L."/>
            <person name="Jackson J."/>
            <person name="Pai G."/>
            <person name="Aken S.V."/>
            <person name="Utterback T."/>
            <person name="Reidmuller S."/>
            <person name="Feldblyum T."/>
            <person name="Hsiao J."/>
            <person name="Zismann V."/>
            <person name="Iobst S."/>
            <person name="de Vazeille A.R."/>
            <person name="Buell C.R."/>
            <person name="Ying K."/>
            <person name="Li Y."/>
            <person name="Lu T."/>
            <person name="Huang Y."/>
            <person name="Zhao Q."/>
            <person name="Feng Q."/>
            <person name="Zhang L."/>
            <person name="Zhu J."/>
            <person name="Weng Q."/>
            <person name="Mu J."/>
            <person name="Lu Y."/>
            <person name="Fan D."/>
            <person name="Liu Y."/>
            <person name="Guan J."/>
            <person name="Zhang Y."/>
            <person name="Yu S."/>
            <person name="Liu X."/>
            <person name="Zhang Y."/>
            <person name="Hong G."/>
            <person name="Han B."/>
            <person name="Choisne N."/>
            <person name="Demange N."/>
            <person name="Orjeda G."/>
            <person name="Samain S."/>
            <person name="Cattolico L."/>
            <person name="Pelletier E."/>
            <person name="Couloux A."/>
            <person name="Segurens B."/>
            <person name="Wincker P."/>
            <person name="D'Hont A."/>
            <person name="Scarpelli C."/>
            <person name="Weissenbach J."/>
            <person name="Salanoubat M."/>
            <person name="Quetier F."/>
            <person name="Yu Y."/>
            <person name="Kim H.R."/>
            <person name="Rambo T."/>
            <person name="Currie J."/>
            <person name="Collura K."/>
            <person name="Luo M."/>
            <person name="Yang T."/>
            <person name="Ammiraju J.S.S."/>
            <person name="Engler F."/>
            <person name="Soderlund C."/>
            <person name="Wing R.A."/>
            <person name="Palmer L.E."/>
            <person name="de la Bastide M."/>
            <person name="Spiegel L."/>
            <person name="Nascimento L."/>
            <person name="Zutavern T."/>
            <person name="O'Shaughnessy A."/>
            <person name="Dike S."/>
            <person name="Dedhia N."/>
            <person name="Preston R."/>
            <person name="Balija V."/>
            <person name="McCombie W.R."/>
            <person name="Chow T."/>
            <person name="Chen H."/>
            <person name="Chung M."/>
            <person name="Chen C."/>
            <person name="Shaw J."/>
            <person name="Wu H."/>
            <person name="Hsiao K."/>
            <person name="Chao Y."/>
            <person name="Chu M."/>
            <person name="Cheng C."/>
            <person name="Hour A."/>
            <person name="Lee P."/>
            <person name="Lin S."/>
            <person name="Lin Y."/>
            <person name="Liou J."/>
            <person name="Liu S."/>
            <person name="Hsing Y."/>
            <person name="Raghuvanshi S."/>
            <person name="Mohanty A."/>
            <person name="Bharti A.K."/>
            <person name="Gaur A."/>
            <person name="Gupta V."/>
            <person name="Kumar D."/>
            <person name="Ravi V."/>
            <person name="Vij S."/>
            <person name="Kapur A."/>
            <person name="Khurana P."/>
            <person name="Khurana P."/>
            <person name="Khurana J.P."/>
            <person name="Tyagi A.K."/>
            <person name="Gaikwad K."/>
            <person name="Singh A."/>
            <person name="Dalal V."/>
            <person name="Srivastava S."/>
            <person name="Dixit A."/>
            <person name="Pal A.K."/>
            <person name="Ghazi I.A."/>
            <person name="Yadav M."/>
            <person name="Pandit A."/>
            <person name="Bhargava A."/>
            <person name="Sureshbabu K."/>
            <person name="Batra K."/>
            <person name="Sharma T.R."/>
            <person name="Mohapatra T."/>
            <person name="Singh N.K."/>
            <person name="Messing J."/>
            <person name="Nelson A.B."/>
            <person name="Fuks G."/>
            <person name="Kavchok S."/>
            <person name="Keizer G."/>
            <person name="Linton E."/>
            <person name="Llaca V."/>
            <person name="Song R."/>
            <person name="Tanyolac B."/>
            <person name="Young S."/>
            <person name="Ho-Il K."/>
            <person name="Hahn J.H."/>
            <person name="Sangsakoo G."/>
            <person name="Vanavichit A."/>
            <person name="de Mattos Luiz.A.T."/>
            <person name="Zimmer P.D."/>
            <person name="Malone G."/>
            <person name="Dellagostin O."/>
            <person name="de Oliveira A.C."/>
            <person name="Bevan M."/>
            <person name="Bancroft I."/>
            <person name="Minx P."/>
            <person name="Cordum H."/>
            <person name="Wilson R."/>
            <person name="Cheng Z."/>
            <person name="Jin W."/>
            <person name="Jiang J."/>
            <person name="Leong S.A."/>
            <person name="Iwama H."/>
            <person name="Gojobori T."/>
            <person name="Itoh T."/>
            <person name="Niimura Y."/>
            <person name="Fujii Y."/>
            <person name="Habara T."/>
            <person name="Sakai H."/>
            <person name="Sato Y."/>
            <person name="Wilson G."/>
            <person name="Kumar K."/>
            <person name="McCouch S."/>
            <person name="Juretic N."/>
            <person name="Hoen D."/>
            <person name="Wright S."/>
            <person name="Bruskiewich R."/>
            <person name="Bureau T."/>
            <person name="Miyao A."/>
            <person name="Hirochika H."/>
            <person name="Nishikawa T."/>
            <person name="Kadowaki K."/>
            <person name="Sugiura M."/>
            <person name="Burr B."/>
            <person name="Sasaki T."/>
        </authorList>
    </citation>
    <scope>NUCLEOTIDE SEQUENCE [LARGE SCALE GENOMIC DNA]</scope>
    <source>
        <strain evidence="3">cv. Nipponbare</strain>
    </source>
</reference>
<proteinExistence type="predicted"/>
<reference evidence="2 3" key="2">
    <citation type="journal article" date="2013" name="Plant Cell Physiol.">
        <title>Rice Annotation Project Database (RAP-DB): an integrative and interactive database for rice genomics.</title>
        <authorList>
            <person name="Sakai H."/>
            <person name="Lee S.S."/>
            <person name="Tanaka T."/>
            <person name="Numa H."/>
            <person name="Kim J."/>
            <person name="Kawahara Y."/>
            <person name="Wakimoto H."/>
            <person name="Yang C.C."/>
            <person name="Iwamoto M."/>
            <person name="Abe T."/>
            <person name="Yamada Y."/>
            <person name="Muto A."/>
            <person name="Inokuchi H."/>
            <person name="Ikemura T."/>
            <person name="Matsumoto T."/>
            <person name="Sasaki T."/>
            <person name="Itoh T."/>
        </authorList>
    </citation>
    <scope>NUCLEOTIDE SEQUENCE [LARGE SCALE GENOMIC DNA]</scope>
    <source>
        <strain evidence="3">cv. Nipponbare</strain>
    </source>
</reference>
<feature type="region of interest" description="Disordered" evidence="1">
    <location>
        <begin position="1"/>
        <end position="30"/>
    </location>
</feature>
<dbReference type="InParanoid" id="A0A0P0W2K0"/>
<dbReference type="PaxDb" id="39947-A0A0P0W2K0"/>
<reference evidence="2 3" key="3">
    <citation type="journal article" date="2013" name="Rice">
        <title>Improvement of the Oryza sativa Nipponbare reference genome using next generation sequence and optical map data.</title>
        <authorList>
            <person name="Kawahara Y."/>
            <person name="de la Bastide M."/>
            <person name="Hamilton J.P."/>
            <person name="Kanamori H."/>
            <person name="McCombie W.R."/>
            <person name="Ouyang S."/>
            <person name="Schwartz D.C."/>
            <person name="Tanaka T."/>
            <person name="Wu J."/>
            <person name="Zhou S."/>
            <person name="Childs K.L."/>
            <person name="Davidson R.M."/>
            <person name="Lin H."/>
            <person name="Quesada-Ocampo L."/>
            <person name="Vaillancourt B."/>
            <person name="Sakai H."/>
            <person name="Lee S.S."/>
            <person name="Kim J."/>
            <person name="Numa H."/>
            <person name="Itoh T."/>
            <person name="Buell C.R."/>
            <person name="Matsumoto T."/>
        </authorList>
    </citation>
    <scope>NUCLEOTIDE SEQUENCE [LARGE SCALE GENOMIC DNA]</scope>
    <source>
        <strain evidence="3">cv. Nipponbare</strain>
    </source>
</reference>
<keyword evidence="3" id="KW-1185">Reference proteome</keyword>
<accession>A0A0P0W2K0</accession>
<dbReference type="EMBL" id="AP014959">
    <property type="protein sequence ID" value="BAS85876.1"/>
    <property type="molecule type" value="Genomic_DNA"/>
</dbReference>
<organism evidence="2 3">
    <name type="scientific">Oryza sativa subsp. japonica</name>
    <name type="common">Rice</name>
    <dbReference type="NCBI Taxonomy" id="39947"/>
    <lineage>
        <taxon>Eukaryota</taxon>
        <taxon>Viridiplantae</taxon>
        <taxon>Streptophyta</taxon>
        <taxon>Embryophyta</taxon>
        <taxon>Tracheophyta</taxon>
        <taxon>Spermatophyta</taxon>
        <taxon>Magnoliopsida</taxon>
        <taxon>Liliopsida</taxon>
        <taxon>Poales</taxon>
        <taxon>Poaceae</taxon>
        <taxon>BOP clade</taxon>
        <taxon>Oryzoideae</taxon>
        <taxon>Oryzeae</taxon>
        <taxon>Oryzinae</taxon>
        <taxon>Oryza</taxon>
        <taxon>Oryza sativa</taxon>
    </lineage>
</organism>
<name>A0A0P0W2K0_ORYSJ</name>
<evidence type="ECO:0000256" key="1">
    <source>
        <dbReference type="SAM" id="MobiDB-lite"/>
    </source>
</evidence>
<evidence type="ECO:0000313" key="3">
    <source>
        <dbReference type="Proteomes" id="UP000059680"/>
    </source>
</evidence>
<sequence length="148" mass="15820">MILLPSKGAHVTPTQLPLHGSESAFQPSRRSAPVAAGRRCMYSSSAVLVSATGSRVADWSKTRITSNGGTASLAIVGFAVYSIASIEQEAEEEEAGRQGRQYKQLARHDELACSGSMNHSGAHPQMVEVTGNEYTTVELPHLWSNGHN</sequence>
<evidence type="ECO:0000313" key="2">
    <source>
        <dbReference type="EMBL" id="BAS85876.1"/>
    </source>
</evidence>